<organism evidence="6 7">
    <name type="scientific">Cyclocybe aegerita</name>
    <name type="common">Black poplar mushroom</name>
    <name type="synonym">Agrocybe aegerita</name>
    <dbReference type="NCBI Taxonomy" id="1973307"/>
    <lineage>
        <taxon>Eukaryota</taxon>
        <taxon>Fungi</taxon>
        <taxon>Dikarya</taxon>
        <taxon>Basidiomycota</taxon>
        <taxon>Agaricomycotina</taxon>
        <taxon>Agaricomycetes</taxon>
        <taxon>Agaricomycetidae</taxon>
        <taxon>Agaricales</taxon>
        <taxon>Agaricineae</taxon>
        <taxon>Bolbitiaceae</taxon>
        <taxon>Cyclocybe</taxon>
    </lineage>
</organism>
<proteinExistence type="predicted"/>
<dbReference type="GO" id="GO:0008270">
    <property type="term" value="F:zinc ion binding"/>
    <property type="evidence" value="ECO:0007669"/>
    <property type="project" value="UniProtKB-UniRule"/>
</dbReference>
<dbReference type="PROSITE" id="PS51083">
    <property type="entry name" value="ZF_HIT"/>
    <property type="match status" value="1"/>
</dbReference>
<dbReference type="CDD" id="cd21437">
    <property type="entry name" value="zf-HIT_ZNHIT1_like"/>
    <property type="match status" value="1"/>
</dbReference>
<gene>
    <name evidence="6" type="ORF">AAE3_LOCUS9206</name>
</gene>
<dbReference type="InterPro" id="IPR007529">
    <property type="entry name" value="Znf_HIT"/>
</dbReference>
<sequence length="216" mass="24136">MNGDFDHLNPYDLAESYDLAMACCLCMYSSHRGHLIRLTHHLSLRHATVMPPKKGRTQLARQKAAVDGPDPAFITKRTLNHLDELERSNYAEATFAGDEAEGGGRARARNELISDKRTVKMPGKSPAAQKGKSTRNVRNVLVYRQTLAVHLEKSMMPPDVPSYLTAKAPPSPYPPRLICTVCGYWGAYKCRQCAMAYCDLNCQSVHAETRCEKRVV</sequence>
<reference evidence="6 7" key="1">
    <citation type="submission" date="2020-01" db="EMBL/GenBank/DDBJ databases">
        <authorList>
            <person name="Gupta K D."/>
        </authorList>
    </citation>
    <scope>NUCLEOTIDE SEQUENCE [LARGE SCALE GENOMIC DNA]</scope>
</reference>
<evidence type="ECO:0000313" key="7">
    <source>
        <dbReference type="Proteomes" id="UP000467700"/>
    </source>
</evidence>
<dbReference type="OrthoDB" id="74807at2759"/>
<dbReference type="EMBL" id="CACVBS010000057">
    <property type="protein sequence ID" value="CAA7266922.1"/>
    <property type="molecule type" value="Genomic_DNA"/>
</dbReference>
<evidence type="ECO:0000259" key="5">
    <source>
        <dbReference type="PROSITE" id="PS51083"/>
    </source>
</evidence>
<evidence type="ECO:0000313" key="6">
    <source>
        <dbReference type="EMBL" id="CAA7266922.1"/>
    </source>
</evidence>
<dbReference type="PANTHER" id="PTHR13093">
    <property type="entry name" value="ZINC FINGER HIT DOMAIN CONTAINING PROTEIN 1"/>
    <property type="match status" value="1"/>
</dbReference>
<dbReference type="AlphaFoldDB" id="A0A8S0X4G9"/>
<keyword evidence="2 4" id="KW-0863">Zinc-finger</keyword>
<feature type="domain" description="HIT-type" evidence="5">
    <location>
        <begin position="179"/>
        <end position="211"/>
    </location>
</feature>
<evidence type="ECO:0000256" key="2">
    <source>
        <dbReference type="ARBA" id="ARBA00022771"/>
    </source>
</evidence>
<evidence type="ECO:0000256" key="4">
    <source>
        <dbReference type="PROSITE-ProRule" id="PRU00453"/>
    </source>
</evidence>
<name>A0A8S0X4G9_CYCAE</name>
<evidence type="ECO:0000256" key="1">
    <source>
        <dbReference type="ARBA" id="ARBA00022723"/>
    </source>
</evidence>
<dbReference type="InterPro" id="IPR039723">
    <property type="entry name" value="Vps71/ZNHIT1"/>
</dbReference>
<protein>
    <recommendedName>
        <fullName evidence="5">HIT-type domain-containing protein</fullName>
    </recommendedName>
</protein>
<evidence type="ECO:0000256" key="3">
    <source>
        <dbReference type="ARBA" id="ARBA00022833"/>
    </source>
</evidence>
<dbReference type="Proteomes" id="UP000467700">
    <property type="component" value="Unassembled WGS sequence"/>
</dbReference>
<keyword evidence="1" id="KW-0479">Metal-binding</keyword>
<dbReference type="Pfam" id="PF04438">
    <property type="entry name" value="zf-HIT"/>
    <property type="match status" value="1"/>
</dbReference>
<comment type="caution">
    <text evidence="6">The sequence shown here is derived from an EMBL/GenBank/DDBJ whole genome shotgun (WGS) entry which is preliminary data.</text>
</comment>
<keyword evidence="3" id="KW-0862">Zinc</keyword>
<dbReference type="SUPFAM" id="SSF144232">
    <property type="entry name" value="HIT/MYND zinc finger-like"/>
    <property type="match status" value="1"/>
</dbReference>
<keyword evidence="7" id="KW-1185">Reference proteome</keyword>
<dbReference type="GO" id="GO:0006338">
    <property type="term" value="P:chromatin remodeling"/>
    <property type="evidence" value="ECO:0007669"/>
    <property type="project" value="InterPro"/>
</dbReference>
<accession>A0A8S0X4G9</accession>
<dbReference type="GO" id="GO:0005634">
    <property type="term" value="C:nucleus"/>
    <property type="evidence" value="ECO:0007669"/>
    <property type="project" value="UniProtKB-ARBA"/>
</dbReference>